<proteinExistence type="inferred from homology"/>
<keyword evidence="2" id="KW-0808">Transferase</keyword>
<sequence length="440" mass="51102">MNRSFSQFFNSPSLAAVPASSYKPRSRLLNAVVSIWRPYQYLVSSALLIILILQVHYSLGFGSSSSITLQQVTSLYPNAFGGNHTSGFIITPPPSMNVRDMYTIESRLHHFFPYDSKADIENNIWQLWVYRSDDKRFPSKCFPHIERWRIVNDNYNHNLISTSEAEILVKDYFSSEVPEVAEALAKMPDNRLKFEFLKYLVIYISGGLYSDIDTICTKPLKYWHESQLIPTRLFLGISIDYNDENWKLLYNRRLLISNKLFRAKSHHPFLAKLIARITYMTLNQLSVIESIDWNRAFQNLDSNGEPLIQFTGESIFTDTLFEYLNSLEDPVIYRVARSDRDILPQKIVGPEVPRSEKINYRLFTQTVGPTQVDDVVVMPEVTFRGSSELEMHDDPSNMLNNDGTKKNGLEVEYDDENQRKGYARFYYARPLNLLTWDDKK</sequence>
<dbReference type="GO" id="GO:0000009">
    <property type="term" value="F:alpha-1,6-mannosyltransferase activity"/>
    <property type="evidence" value="ECO:0007669"/>
    <property type="project" value="InterPro"/>
</dbReference>
<comment type="similarity">
    <text evidence="1">Belongs to the glycosyltransferase 32 family.</text>
</comment>
<dbReference type="PANTHER" id="PTHR31834:SF1">
    <property type="entry name" value="INITIATION-SPECIFIC ALPHA-1,6-MANNOSYLTRANSFERASE"/>
    <property type="match status" value="1"/>
</dbReference>
<dbReference type="SUPFAM" id="SSF53448">
    <property type="entry name" value="Nucleotide-diphospho-sugar transferases"/>
    <property type="match status" value="1"/>
</dbReference>
<dbReference type="InterPro" id="IPR029044">
    <property type="entry name" value="Nucleotide-diphossugar_trans"/>
</dbReference>
<evidence type="ECO:0000256" key="1">
    <source>
        <dbReference type="ARBA" id="ARBA00009003"/>
    </source>
</evidence>
<keyword evidence="3" id="KW-1185">Reference proteome</keyword>
<dbReference type="InterPro" id="IPR007577">
    <property type="entry name" value="GlycoTrfase_DXD_sugar-bd_CS"/>
</dbReference>
<dbReference type="AlphaFoldDB" id="A0A1E4SUK3"/>
<gene>
    <name evidence="2" type="ORF">CANARDRAFT_9770</name>
</gene>
<dbReference type="Gene3D" id="3.90.550.20">
    <property type="match status" value="1"/>
</dbReference>
<organism evidence="2 3">
    <name type="scientific">[Candida] arabinofermentans NRRL YB-2248</name>
    <dbReference type="NCBI Taxonomy" id="983967"/>
    <lineage>
        <taxon>Eukaryota</taxon>
        <taxon>Fungi</taxon>
        <taxon>Dikarya</taxon>
        <taxon>Ascomycota</taxon>
        <taxon>Saccharomycotina</taxon>
        <taxon>Pichiomycetes</taxon>
        <taxon>Pichiales</taxon>
        <taxon>Pichiaceae</taxon>
        <taxon>Ogataea</taxon>
        <taxon>Ogataea/Candida clade</taxon>
    </lineage>
</organism>
<reference evidence="3" key="1">
    <citation type="submission" date="2016-04" db="EMBL/GenBank/DDBJ databases">
        <title>Comparative genomics of biotechnologically important yeasts.</title>
        <authorList>
            <consortium name="DOE Joint Genome Institute"/>
            <person name="Riley R."/>
            <person name="Haridas S."/>
            <person name="Wolfe K.H."/>
            <person name="Lopes M.R."/>
            <person name="Hittinger C.T."/>
            <person name="Goker M."/>
            <person name="Salamov A."/>
            <person name="Wisecaver J."/>
            <person name="Long T.M."/>
            <person name="Aerts A.L."/>
            <person name="Barry K."/>
            <person name="Choi C."/>
            <person name="Clum A."/>
            <person name="Coughlan A.Y."/>
            <person name="Deshpande S."/>
            <person name="Douglass A.P."/>
            <person name="Hanson S.J."/>
            <person name="Klenk H.-P."/>
            <person name="Labutti K."/>
            <person name="Lapidus A."/>
            <person name="Lindquist E."/>
            <person name="Lipzen A."/>
            <person name="Meier-Kolthoff J.P."/>
            <person name="Ohm R.A."/>
            <person name="Otillar R.P."/>
            <person name="Pangilinan J."/>
            <person name="Peng Y."/>
            <person name="Rokas A."/>
            <person name="Rosa C.A."/>
            <person name="Scheuner C."/>
            <person name="Sibirny A.A."/>
            <person name="Slot J.C."/>
            <person name="Stielow J.B."/>
            <person name="Sun H."/>
            <person name="Kurtzman C.P."/>
            <person name="Blackwell M."/>
            <person name="Grigoriev I.V."/>
            <person name="Jeffries T.W."/>
        </authorList>
    </citation>
    <scope>NUCLEOTIDE SEQUENCE [LARGE SCALE GENOMIC DNA]</scope>
    <source>
        <strain evidence="3">NRRL YB-2248</strain>
    </source>
</reference>
<dbReference type="OrthoDB" id="409543at2759"/>
<dbReference type="GO" id="GO:0000136">
    <property type="term" value="C:mannan polymerase complex"/>
    <property type="evidence" value="ECO:0007669"/>
    <property type="project" value="TreeGrafter"/>
</dbReference>
<dbReference type="PANTHER" id="PTHR31834">
    <property type="entry name" value="INITIATION-SPECIFIC ALPHA-1,6-MANNOSYLTRANSFERASE"/>
    <property type="match status" value="1"/>
</dbReference>
<accession>A0A1E4SUK3</accession>
<protein>
    <submittedName>
        <fullName evidence="2">Glycosyltransferase family 32 protein</fullName>
    </submittedName>
</protein>
<dbReference type="STRING" id="983967.A0A1E4SUK3"/>
<evidence type="ECO:0000313" key="2">
    <source>
        <dbReference type="EMBL" id="ODV83194.1"/>
    </source>
</evidence>
<dbReference type="InterPro" id="IPR039367">
    <property type="entry name" value="Och1-like"/>
</dbReference>
<name>A0A1E4SUK3_9ASCO</name>
<dbReference type="EMBL" id="KV453866">
    <property type="protein sequence ID" value="ODV83194.1"/>
    <property type="molecule type" value="Genomic_DNA"/>
</dbReference>
<dbReference type="Proteomes" id="UP000094801">
    <property type="component" value="Unassembled WGS sequence"/>
</dbReference>
<dbReference type="Pfam" id="PF04488">
    <property type="entry name" value="Gly_transf_sug"/>
    <property type="match status" value="1"/>
</dbReference>
<dbReference type="GO" id="GO:0006487">
    <property type="term" value="P:protein N-linked glycosylation"/>
    <property type="evidence" value="ECO:0007669"/>
    <property type="project" value="TreeGrafter"/>
</dbReference>
<evidence type="ECO:0000313" key="3">
    <source>
        <dbReference type="Proteomes" id="UP000094801"/>
    </source>
</evidence>